<evidence type="ECO:0000313" key="3">
    <source>
        <dbReference type="Proteomes" id="UP000634136"/>
    </source>
</evidence>
<name>A0A834SHM6_9FABA</name>
<evidence type="ECO:0000256" key="1">
    <source>
        <dbReference type="SAM" id="MobiDB-lite"/>
    </source>
</evidence>
<keyword evidence="3" id="KW-1185">Reference proteome</keyword>
<evidence type="ECO:0000313" key="2">
    <source>
        <dbReference type="EMBL" id="KAF7804625.1"/>
    </source>
</evidence>
<accession>A0A834SHM6</accession>
<dbReference type="Proteomes" id="UP000634136">
    <property type="component" value="Unassembled WGS sequence"/>
</dbReference>
<reference evidence="2" key="1">
    <citation type="submission" date="2020-09" db="EMBL/GenBank/DDBJ databases">
        <title>Genome-Enabled Discovery of Anthraquinone Biosynthesis in Senna tora.</title>
        <authorList>
            <person name="Kang S.-H."/>
            <person name="Pandey R.P."/>
            <person name="Lee C.-M."/>
            <person name="Sim J.-S."/>
            <person name="Jeong J.-T."/>
            <person name="Choi B.-S."/>
            <person name="Jung M."/>
            <person name="Ginzburg D."/>
            <person name="Zhao K."/>
            <person name="Won S.Y."/>
            <person name="Oh T.-J."/>
            <person name="Yu Y."/>
            <person name="Kim N.-H."/>
            <person name="Lee O.R."/>
            <person name="Lee T.-H."/>
            <person name="Bashyal P."/>
            <person name="Kim T.-S."/>
            <person name="Lee W.-H."/>
            <person name="Kawkins C."/>
            <person name="Kim C.-K."/>
            <person name="Kim J.S."/>
            <person name="Ahn B.O."/>
            <person name="Rhee S.Y."/>
            <person name="Sohng J.K."/>
        </authorList>
    </citation>
    <scope>NUCLEOTIDE SEQUENCE</scope>
    <source>
        <tissue evidence="2">Leaf</tissue>
    </source>
</reference>
<gene>
    <name evidence="2" type="ORF">G2W53_043736</name>
</gene>
<dbReference type="EMBL" id="JAAIUW010000013">
    <property type="protein sequence ID" value="KAF7804625.1"/>
    <property type="molecule type" value="Genomic_DNA"/>
</dbReference>
<feature type="compositionally biased region" description="Basic and acidic residues" evidence="1">
    <location>
        <begin position="20"/>
        <end position="45"/>
    </location>
</feature>
<feature type="region of interest" description="Disordered" evidence="1">
    <location>
        <begin position="1"/>
        <end position="53"/>
    </location>
</feature>
<feature type="compositionally biased region" description="Acidic residues" evidence="1">
    <location>
        <begin position="7"/>
        <end position="19"/>
    </location>
</feature>
<organism evidence="2 3">
    <name type="scientific">Senna tora</name>
    <dbReference type="NCBI Taxonomy" id="362788"/>
    <lineage>
        <taxon>Eukaryota</taxon>
        <taxon>Viridiplantae</taxon>
        <taxon>Streptophyta</taxon>
        <taxon>Embryophyta</taxon>
        <taxon>Tracheophyta</taxon>
        <taxon>Spermatophyta</taxon>
        <taxon>Magnoliopsida</taxon>
        <taxon>eudicotyledons</taxon>
        <taxon>Gunneridae</taxon>
        <taxon>Pentapetalae</taxon>
        <taxon>rosids</taxon>
        <taxon>fabids</taxon>
        <taxon>Fabales</taxon>
        <taxon>Fabaceae</taxon>
        <taxon>Caesalpinioideae</taxon>
        <taxon>Cassia clade</taxon>
        <taxon>Senna</taxon>
    </lineage>
</organism>
<dbReference type="AlphaFoldDB" id="A0A834SHM6"/>
<protein>
    <submittedName>
        <fullName evidence="2">Uncharacterized protein</fullName>
    </submittedName>
</protein>
<sequence length="53" mass="5883">MKQGIEESSEEDTSVEVEAEDGRAEGEKEVSMGAYRERRGFEASSERSTSIPE</sequence>
<comment type="caution">
    <text evidence="2">The sequence shown here is derived from an EMBL/GenBank/DDBJ whole genome shotgun (WGS) entry which is preliminary data.</text>
</comment>
<proteinExistence type="predicted"/>